<evidence type="ECO:0000313" key="9">
    <source>
        <dbReference type="Proteomes" id="UP000243052"/>
    </source>
</evidence>
<dbReference type="GeneID" id="28721907"/>
<dbReference type="GO" id="GO:0006612">
    <property type="term" value="P:protein targeting to membrane"/>
    <property type="evidence" value="ECO:0007669"/>
    <property type="project" value="UniProtKB-UniRule"/>
</dbReference>
<evidence type="ECO:0000259" key="7">
    <source>
        <dbReference type="Pfam" id="PF20652"/>
    </source>
</evidence>
<proteinExistence type="inferred from homology"/>
<evidence type="ECO:0000256" key="1">
    <source>
        <dbReference type="ARBA" id="ARBA00022448"/>
    </source>
</evidence>
<dbReference type="EMBL" id="CP014242">
    <property type="protein sequence ID" value="AMD18746.1"/>
    <property type="molecule type" value="Genomic_DNA"/>
</dbReference>
<keyword evidence="1 4" id="KW-0813">Transport</keyword>
<keyword evidence="2 4" id="KW-0268">Exocytosis</keyword>
<dbReference type="GO" id="GO:0006893">
    <property type="term" value="P:Golgi to plasma membrane transport"/>
    <property type="evidence" value="ECO:0007669"/>
    <property type="project" value="TreeGrafter"/>
</dbReference>
<evidence type="ECO:0000256" key="3">
    <source>
        <dbReference type="ARBA" id="ARBA00022927"/>
    </source>
</evidence>
<protein>
    <recommendedName>
        <fullName evidence="4">Exocyst complex component Sec8</fullName>
    </recommendedName>
</protein>
<evidence type="ECO:0000313" key="8">
    <source>
        <dbReference type="EMBL" id="AMD18746.1"/>
    </source>
</evidence>
<dbReference type="Pfam" id="PF04048">
    <property type="entry name" value="Sec8_N"/>
    <property type="match status" value="1"/>
</dbReference>
<dbReference type="InterPro" id="IPR019514">
    <property type="entry name" value="Syndetin_C"/>
</dbReference>
<feature type="domain" description="Exocyst complex component Sec8 middle helical bundle" evidence="7">
    <location>
        <begin position="306"/>
        <end position="537"/>
    </location>
</feature>
<dbReference type="AlphaFoldDB" id="A0A109UWA2"/>
<name>A0A109UWA2_9SACH</name>
<evidence type="ECO:0000256" key="2">
    <source>
        <dbReference type="ARBA" id="ARBA00022483"/>
    </source>
</evidence>
<keyword evidence="3 4" id="KW-0653">Protein transport</keyword>
<reference evidence="8 9" key="1">
    <citation type="submission" date="2016-01" db="EMBL/GenBank/DDBJ databases">
        <title>Genome sequence of the yeast Holleya sinecauda.</title>
        <authorList>
            <person name="Dietrich F.S."/>
        </authorList>
    </citation>
    <scope>NUCLEOTIDE SEQUENCE [LARGE SCALE GENOMIC DNA]</scope>
    <source>
        <strain evidence="8 9">ATCC 58844</strain>
    </source>
</reference>
<dbReference type="RefSeq" id="XP_017985742.1">
    <property type="nucleotide sequence ID" value="XM_018130162.1"/>
</dbReference>
<comment type="function">
    <text evidence="4">Component of the exocyst complex involved in the docking of exocytic vesicles with fusion sites on the plasma membrane.</text>
</comment>
<comment type="similarity">
    <text evidence="4">Belongs to the SEC8 family.</text>
</comment>
<dbReference type="InterPro" id="IPR048630">
    <property type="entry name" value="Sec8_M"/>
</dbReference>
<dbReference type="InterPro" id="IPR007191">
    <property type="entry name" value="Sec8_exocyst_N"/>
</dbReference>
<dbReference type="Pfam" id="PF10474">
    <property type="entry name" value="Syndetin_C"/>
    <property type="match status" value="1"/>
</dbReference>
<feature type="domain" description="Exocyst complex component Sec8 N-terminal" evidence="5">
    <location>
        <begin position="33"/>
        <end position="173"/>
    </location>
</feature>
<accession>A0A109UWA2</accession>
<organism evidence="8 9">
    <name type="scientific">Eremothecium sinecaudum</name>
    <dbReference type="NCBI Taxonomy" id="45286"/>
    <lineage>
        <taxon>Eukaryota</taxon>
        <taxon>Fungi</taxon>
        <taxon>Dikarya</taxon>
        <taxon>Ascomycota</taxon>
        <taxon>Saccharomycotina</taxon>
        <taxon>Saccharomycetes</taxon>
        <taxon>Saccharomycetales</taxon>
        <taxon>Saccharomycetaceae</taxon>
        <taxon>Eremothecium</taxon>
    </lineage>
</organism>
<gene>
    <name evidence="8" type="ORF">AW171_hschr2262</name>
</gene>
<dbReference type="Pfam" id="PF20652">
    <property type="entry name" value="Sec8_C"/>
    <property type="match status" value="1"/>
</dbReference>
<dbReference type="OrthoDB" id="272977at2759"/>
<evidence type="ECO:0000259" key="6">
    <source>
        <dbReference type="Pfam" id="PF10474"/>
    </source>
</evidence>
<dbReference type="STRING" id="45286.A0A109UWA2"/>
<dbReference type="GO" id="GO:0000145">
    <property type="term" value="C:exocyst"/>
    <property type="evidence" value="ECO:0007669"/>
    <property type="project" value="UniProtKB-UniRule"/>
</dbReference>
<dbReference type="PANTHER" id="PTHR14146">
    <property type="entry name" value="EXOCYST COMPLEX COMPONENT 4"/>
    <property type="match status" value="1"/>
</dbReference>
<dbReference type="Proteomes" id="UP000243052">
    <property type="component" value="Chromosome ii"/>
</dbReference>
<dbReference type="GO" id="GO:0015031">
    <property type="term" value="P:protein transport"/>
    <property type="evidence" value="ECO:0007669"/>
    <property type="project" value="UniProtKB-KW"/>
</dbReference>
<evidence type="ECO:0000256" key="4">
    <source>
        <dbReference type="RuleBase" id="RU367079"/>
    </source>
</evidence>
<evidence type="ECO:0000259" key="5">
    <source>
        <dbReference type="Pfam" id="PF04048"/>
    </source>
</evidence>
<dbReference type="PANTHER" id="PTHR14146:SF0">
    <property type="entry name" value="EXOCYST COMPLEX COMPONENT 4"/>
    <property type="match status" value="1"/>
</dbReference>
<dbReference type="GO" id="GO:0090522">
    <property type="term" value="P:vesicle tethering involved in exocytosis"/>
    <property type="evidence" value="ECO:0007669"/>
    <property type="project" value="UniProtKB-UniRule"/>
</dbReference>
<dbReference type="GO" id="GO:0006904">
    <property type="term" value="P:vesicle docking involved in exocytosis"/>
    <property type="evidence" value="ECO:0007669"/>
    <property type="project" value="InterPro"/>
</dbReference>
<sequence>MSTLKVPKGRSRGLSITSFTDGELNKMNDSLDNLRKDLSLIETSWNKIITKDANPLELALAFLDDTSVGLGHRYRDFHELKSQIANDLQEAVNEHYQAFNSSIASYGQTLKYFNGSRETLMEVQDTVKNTMETLTKSNSELEDLNNEALKHSLMIQIVAAIDEIIKIPEKVERLINEREFGAALSSLLEGFSLAKNHDLWGIPALHDTRQQLELQEHMLFETVFEEVSDLIYSKRRSFSSDISLLGETESAEGFNSLESYLYQVINSDINEQSKKMTRMLGEFKKKMGKVFDDNPNNLKLAVQGESDYDRVLILMSVINAMDKLPFALKRISERNLDELHQIVVTTVEGVRSKFPNILSMIQAMKARTEFGIPGKDYLSIVLRKLFWEIFTKFITAAQVHRIIYEIANKLQSSSTDVYSFGKIWSDVLSEINTLLQNYASDPTVQNDTHNSHITSSKTTKTSGKSLFSLQENLVDNSTTKKHTAELKNLLQDMFPGFVSNVNVDINDIMLQEANIEHDETLVPLSVFNMKVILASFLEFVQGTKDIIPVELQDTCTSSLAFFQTYMNDTFLPLLERTVNHFYDQQVESKNPYTLRTIDDNSVILKSAVDFRNLFIRLLHVMNTGYTYREGVASLLLTLLDRIYRYYCDLFQSLLNSANTQLNKKLVVTWLDDKELARLTEKIQHSDTTVIEAETESMLSYCPGYDTNRGVVTKNDYFNNVTIDTITYFLGTLTWICHWLPQLKQEVKQDDYTLDSNDFEKMRTNWSFFEAEDMENLDRLGSLKFLVTGESAAKFEEIMQGFEKLQFRLLGCLRFDVRARCIYSITELIHTSKWDPETTSIELNPYITSLTSEISMLENRLSQRNSELQRKITFIGLSSFINTVFINGSKSIKVINKNGIKKIIRNATILQQTCRNISSTPELEDMSLSLNYFTMCFLNENTLVEYENEGKLKHYTLDQLKNILRLQLSEEYYRKLKQKGNPQSDSIMSYKRYEDAVRRLSASA</sequence>
<dbReference type="InterPro" id="IPR039682">
    <property type="entry name" value="Sec8/EXOC4"/>
</dbReference>
<keyword evidence="9" id="KW-1185">Reference proteome</keyword>
<feature type="domain" description="Syndetin C-terminal" evidence="6">
    <location>
        <begin position="823"/>
        <end position="970"/>
    </location>
</feature>